<dbReference type="Gene3D" id="1.10.600.10">
    <property type="entry name" value="Farnesyl Diphosphate Synthase"/>
    <property type="match status" value="1"/>
</dbReference>
<dbReference type="InterPro" id="IPR033904">
    <property type="entry name" value="Trans_IPPS_HH"/>
</dbReference>
<evidence type="ECO:0000313" key="6">
    <source>
        <dbReference type="EMBL" id="MCW6508679.1"/>
    </source>
</evidence>
<comment type="cofactor">
    <cofactor evidence="5">
        <name>ATP</name>
        <dbReference type="ChEBI" id="CHEBI:30616"/>
    </cofactor>
</comment>
<keyword evidence="4" id="KW-0125">Carotenoid biosynthesis</keyword>
<dbReference type="EMBL" id="JAMOIM010000006">
    <property type="protein sequence ID" value="MCW6508679.1"/>
    <property type="molecule type" value="Genomic_DNA"/>
</dbReference>
<evidence type="ECO:0000256" key="2">
    <source>
        <dbReference type="ARBA" id="ARBA00006251"/>
    </source>
</evidence>
<comment type="pathway">
    <text evidence="1">Carotenoid biosynthesis; phytoene biosynthesis.</text>
</comment>
<dbReference type="SUPFAM" id="SSF48576">
    <property type="entry name" value="Terpenoid synthases"/>
    <property type="match status" value="1"/>
</dbReference>
<reference evidence="6" key="1">
    <citation type="submission" date="2022-05" db="EMBL/GenBank/DDBJ databases">
        <authorList>
            <person name="Pankratov T."/>
        </authorList>
    </citation>
    <scope>NUCLEOTIDE SEQUENCE</scope>
    <source>
        <strain evidence="6">BP6-180914</strain>
    </source>
</reference>
<evidence type="ECO:0000256" key="5">
    <source>
        <dbReference type="ARBA" id="ARBA00053028"/>
    </source>
</evidence>
<dbReference type="SFLD" id="SFLDG01212">
    <property type="entry name" value="Phytoene_synthase_like"/>
    <property type="match status" value="1"/>
</dbReference>
<dbReference type="PANTHER" id="PTHR31480">
    <property type="entry name" value="BIFUNCTIONAL LYCOPENE CYCLASE/PHYTOENE SYNTHASE"/>
    <property type="match status" value="1"/>
</dbReference>
<evidence type="ECO:0000313" key="7">
    <source>
        <dbReference type="Proteomes" id="UP001165667"/>
    </source>
</evidence>
<organism evidence="6 7">
    <name type="scientific">Lichenifustis flavocetrariae</name>
    <dbReference type="NCBI Taxonomy" id="2949735"/>
    <lineage>
        <taxon>Bacteria</taxon>
        <taxon>Pseudomonadati</taxon>
        <taxon>Pseudomonadota</taxon>
        <taxon>Alphaproteobacteria</taxon>
        <taxon>Hyphomicrobiales</taxon>
        <taxon>Lichenihabitantaceae</taxon>
        <taxon>Lichenifustis</taxon>
    </lineage>
</organism>
<keyword evidence="7" id="KW-1185">Reference proteome</keyword>
<keyword evidence="3" id="KW-0808">Transferase</keyword>
<dbReference type="RefSeq" id="WP_282585045.1">
    <property type="nucleotide sequence ID" value="NZ_JAMOIM010000006.1"/>
</dbReference>
<dbReference type="InterPro" id="IPR002060">
    <property type="entry name" value="Squ/phyt_synthse"/>
</dbReference>
<protein>
    <submittedName>
        <fullName evidence="6">Phytoene/squalene synthase family protein</fullName>
    </submittedName>
</protein>
<evidence type="ECO:0000256" key="4">
    <source>
        <dbReference type="ARBA" id="ARBA00022746"/>
    </source>
</evidence>
<dbReference type="GO" id="GO:0004311">
    <property type="term" value="F:geranylgeranyl diphosphate synthase activity"/>
    <property type="evidence" value="ECO:0007669"/>
    <property type="project" value="InterPro"/>
</dbReference>
<dbReference type="InterPro" id="IPR008949">
    <property type="entry name" value="Isoprenoid_synthase_dom_sf"/>
</dbReference>
<proteinExistence type="inferred from homology"/>
<dbReference type="GO" id="GO:0051996">
    <property type="term" value="F:squalene synthase [NAD(P)H] activity"/>
    <property type="evidence" value="ECO:0007669"/>
    <property type="project" value="InterPro"/>
</dbReference>
<dbReference type="PROSITE" id="PS01044">
    <property type="entry name" value="SQUALEN_PHYTOEN_SYN_1"/>
    <property type="match status" value="1"/>
</dbReference>
<dbReference type="CDD" id="cd00683">
    <property type="entry name" value="Trans_IPPS_HH"/>
    <property type="match status" value="1"/>
</dbReference>
<dbReference type="PROSITE" id="PS01045">
    <property type="entry name" value="SQUALEN_PHYTOEN_SYN_2"/>
    <property type="match status" value="1"/>
</dbReference>
<evidence type="ECO:0000256" key="3">
    <source>
        <dbReference type="ARBA" id="ARBA00022679"/>
    </source>
</evidence>
<dbReference type="SFLD" id="SFLDG01018">
    <property type="entry name" value="Squalene/Phytoene_Synthase_Lik"/>
    <property type="match status" value="1"/>
</dbReference>
<dbReference type="Proteomes" id="UP001165667">
    <property type="component" value="Unassembled WGS sequence"/>
</dbReference>
<evidence type="ECO:0000256" key="1">
    <source>
        <dbReference type="ARBA" id="ARBA00004684"/>
    </source>
</evidence>
<comment type="caution">
    <text evidence="6">The sequence shown here is derived from an EMBL/GenBank/DDBJ whole genome shotgun (WGS) entry which is preliminary data.</text>
</comment>
<dbReference type="InterPro" id="IPR044843">
    <property type="entry name" value="Trans_IPPS_bact-type"/>
</dbReference>
<sequence>MTASALPHDRARVAAATATIRQGSKSFAAAARLFDPAMRADAVLLYAWCRHCDDVVDGQDLGFAAAVASRLAPDERLAALRRETEAALAGTATDPVFAGVGAVMRRHAIPARYALDHLDGFAMDVAGQRYRTLDDTLAYCYGVAGVVGLMMAHVMGARQPSVLRRACDLGLAFQLTNIARDIVEDAENGRVYCPESWLDQEGVARDEVAQPAHRAAVARVAARLVAAAEPYYASATVGIRALPFRAAWAIATAHGVYRAIGTEVVRRGPQAWDRRVSTSTAAKLGHVAVGAFSAAVRTMPREEPARAGLWTVP</sequence>
<dbReference type="AlphaFoldDB" id="A0AA41YV37"/>
<comment type="similarity">
    <text evidence="2">Belongs to the phytoene/squalene synthase family.</text>
</comment>
<dbReference type="InterPro" id="IPR019845">
    <property type="entry name" value="Squalene/phytoene_synthase_CS"/>
</dbReference>
<gene>
    <name evidence="6" type="ORF">M8523_11685</name>
</gene>
<dbReference type="Pfam" id="PF00494">
    <property type="entry name" value="SQS_PSY"/>
    <property type="match status" value="1"/>
</dbReference>
<accession>A0AA41YV37</accession>
<dbReference type="SFLD" id="SFLDS00005">
    <property type="entry name" value="Isoprenoid_Synthase_Type_I"/>
    <property type="match status" value="1"/>
</dbReference>
<name>A0AA41YV37_9HYPH</name>
<dbReference type="FunFam" id="1.10.600.10:FF:000020">
    <property type="entry name" value="Phytoene synthase"/>
    <property type="match status" value="1"/>
</dbReference>
<dbReference type="GO" id="GO:0016117">
    <property type="term" value="P:carotenoid biosynthetic process"/>
    <property type="evidence" value="ECO:0007669"/>
    <property type="project" value="UniProtKB-KW"/>
</dbReference>